<name>D0LPX2_HALO1</name>
<dbReference type="RefSeq" id="WP_012829607.1">
    <property type="nucleotide sequence ID" value="NC_013440.1"/>
</dbReference>
<protein>
    <recommendedName>
        <fullName evidence="5">NADH-quinone oxidoreductase subunit H</fullName>
        <ecNumber evidence="5">7.1.1.-</ecNumber>
    </recommendedName>
    <alternativeName>
        <fullName evidence="5">NADH dehydrogenase I subunit H</fullName>
    </alternativeName>
    <alternativeName>
        <fullName evidence="5">NDH-1 subunit H</fullName>
    </alternativeName>
</protein>
<dbReference type="InterPro" id="IPR018086">
    <property type="entry name" value="NADH_UbQ_OxRdtase_su1_CS"/>
</dbReference>
<keyword evidence="2 5" id="KW-0812">Transmembrane</keyword>
<dbReference type="GO" id="GO:0009060">
    <property type="term" value="P:aerobic respiration"/>
    <property type="evidence" value="ECO:0007669"/>
    <property type="project" value="TreeGrafter"/>
</dbReference>
<keyword evidence="5" id="KW-0830">Ubiquinone</keyword>
<evidence type="ECO:0000313" key="8">
    <source>
        <dbReference type="Proteomes" id="UP000001880"/>
    </source>
</evidence>
<evidence type="ECO:0000256" key="6">
    <source>
        <dbReference type="RuleBase" id="RU000471"/>
    </source>
</evidence>
<feature type="transmembrane region" description="Helical" evidence="5">
    <location>
        <begin position="85"/>
        <end position="106"/>
    </location>
</feature>
<evidence type="ECO:0000313" key="7">
    <source>
        <dbReference type="EMBL" id="ACY17009.1"/>
    </source>
</evidence>
<dbReference type="EMBL" id="CP001804">
    <property type="protein sequence ID" value="ACY17009.1"/>
    <property type="molecule type" value="Genomic_DNA"/>
</dbReference>
<proteinExistence type="inferred from homology"/>
<evidence type="ECO:0000256" key="2">
    <source>
        <dbReference type="ARBA" id="ARBA00022692"/>
    </source>
</evidence>
<comment type="subunit">
    <text evidence="5">NDH-1 is composed of 14 different subunits. Subunits NuoA, H, J, K, L, M, N constitute the membrane sector of the complex.</text>
</comment>
<dbReference type="Pfam" id="PF00146">
    <property type="entry name" value="NADHdh"/>
    <property type="match status" value="1"/>
</dbReference>
<evidence type="ECO:0000256" key="3">
    <source>
        <dbReference type="ARBA" id="ARBA00022989"/>
    </source>
</evidence>
<evidence type="ECO:0000256" key="5">
    <source>
        <dbReference type="HAMAP-Rule" id="MF_01350"/>
    </source>
</evidence>
<keyword evidence="5" id="KW-0874">Quinone</keyword>
<dbReference type="GO" id="GO:0048038">
    <property type="term" value="F:quinone binding"/>
    <property type="evidence" value="ECO:0007669"/>
    <property type="project" value="UniProtKB-KW"/>
</dbReference>
<feature type="transmembrane region" description="Helical" evidence="5">
    <location>
        <begin position="15"/>
        <end position="33"/>
    </location>
</feature>
<dbReference type="GO" id="GO:0003954">
    <property type="term" value="F:NADH dehydrogenase activity"/>
    <property type="evidence" value="ECO:0007669"/>
    <property type="project" value="TreeGrafter"/>
</dbReference>
<dbReference type="PANTHER" id="PTHR11432">
    <property type="entry name" value="NADH DEHYDROGENASE SUBUNIT 1"/>
    <property type="match status" value="1"/>
</dbReference>
<comment type="function">
    <text evidence="5">NDH-1 shuttles electrons from NADH, via FMN and iron-sulfur (Fe-S) centers, to quinones in the respiratory chain. The immediate electron acceptor for the enzyme in this species is believed to be ubiquinone. Couples the redox reaction to proton translocation (for every two electrons transferred, four hydrogen ions are translocated across the cytoplasmic membrane), and thus conserves the redox energy in a proton gradient. This subunit may bind ubiquinone.</text>
</comment>
<feature type="transmembrane region" description="Helical" evidence="5">
    <location>
        <begin position="181"/>
        <end position="199"/>
    </location>
</feature>
<accession>D0LPX2</accession>
<gene>
    <name evidence="5" type="primary">nuoH</name>
    <name evidence="7" type="ordered locus">Hoch_4516</name>
</gene>
<feature type="transmembrane region" description="Helical" evidence="5">
    <location>
        <begin position="141"/>
        <end position="161"/>
    </location>
</feature>
<dbReference type="Proteomes" id="UP000001880">
    <property type="component" value="Chromosome"/>
</dbReference>
<feature type="transmembrane region" description="Helical" evidence="5">
    <location>
        <begin position="211"/>
        <end position="231"/>
    </location>
</feature>
<keyword evidence="5" id="KW-1278">Translocase</keyword>
<dbReference type="AlphaFoldDB" id="D0LPX2"/>
<comment type="subcellular location">
    <subcellularLocation>
        <location evidence="5">Cell inner membrane</location>
        <topology evidence="5">Multi-pass membrane protein</topology>
    </subcellularLocation>
    <subcellularLocation>
        <location evidence="6">Cell membrane</location>
        <topology evidence="6">Multi-pass membrane protein</topology>
    </subcellularLocation>
    <subcellularLocation>
        <location evidence="1">Membrane</location>
        <topology evidence="1">Multi-pass membrane protein</topology>
    </subcellularLocation>
</comment>
<dbReference type="HOGENOM" id="CLU_015134_0_1_7"/>
<feature type="transmembrane region" description="Helical" evidence="5">
    <location>
        <begin position="307"/>
        <end position="333"/>
    </location>
</feature>
<dbReference type="GO" id="GO:0016655">
    <property type="term" value="F:oxidoreductase activity, acting on NAD(P)H, quinone or similar compound as acceptor"/>
    <property type="evidence" value="ECO:0007669"/>
    <property type="project" value="UniProtKB-UniRule"/>
</dbReference>
<dbReference type="OrthoDB" id="9803734at2"/>
<comment type="catalytic activity">
    <reaction evidence="5">
        <text>a quinone + NADH + 5 H(+)(in) = a quinol + NAD(+) + 4 H(+)(out)</text>
        <dbReference type="Rhea" id="RHEA:57888"/>
        <dbReference type="ChEBI" id="CHEBI:15378"/>
        <dbReference type="ChEBI" id="CHEBI:24646"/>
        <dbReference type="ChEBI" id="CHEBI:57540"/>
        <dbReference type="ChEBI" id="CHEBI:57945"/>
        <dbReference type="ChEBI" id="CHEBI:132124"/>
    </reaction>
</comment>
<dbReference type="PANTHER" id="PTHR11432:SF3">
    <property type="entry name" value="NADH-UBIQUINONE OXIDOREDUCTASE CHAIN 1"/>
    <property type="match status" value="1"/>
</dbReference>
<dbReference type="PROSITE" id="PS00668">
    <property type="entry name" value="COMPLEX1_ND1_2"/>
    <property type="match status" value="1"/>
</dbReference>
<sequence>METLYSILDWPGTKWLFVVLAFVMPVASLLTWAERRQSAMMQDRLGPNRANIGPIKLWGILHFVADALKMIKKEDFIPANAHKQLFGMAPVLALAPVLVAFAIVPFGPTIYPEFFGTALPALLPEGTPSIRLQMFAPDYGILFYFAILSIANFGATIAGWASYNKWALLGGLRASSQMMSYEVAMGLSLMGVFLVMGTLDPGAMVEWQGTHTWGIVVQPVAFFLFFTAAIAETKRGPFDLPEGEPEIIGYFVEYSGMRWGMFFLAEFIEIVFVAMILTTVFFGGYHVPFMDADGVFRAFGLESTWQATHGMVVVLQLVTFGLKTLFFCSLQLAIRWTLPRFRADQLMELGWKKLLPLALVNLMVTALVLLFTM</sequence>
<dbReference type="GO" id="GO:0005886">
    <property type="term" value="C:plasma membrane"/>
    <property type="evidence" value="ECO:0007669"/>
    <property type="project" value="UniProtKB-SubCell"/>
</dbReference>
<dbReference type="EC" id="7.1.1.-" evidence="5"/>
<keyword evidence="4 5" id="KW-0472">Membrane</keyword>
<keyword evidence="7" id="KW-0560">Oxidoreductase</keyword>
<keyword evidence="5" id="KW-1003">Cell membrane</keyword>
<reference evidence="7 8" key="1">
    <citation type="journal article" date="2010" name="Stand. Genomic Sci.">
        <title>Complete genome sequence of Haliangium ochraceum type strain (SMP-2).</title>
        <authorList>
            <consortium name="US DOE Joint Genome Institute (JGI-PGF)"/>
            <person name="Ivanova N."/>
            <person name="Daum C."/>
            <person name="Lang E."/>
            <person name="Abt B."/>
            <person name="Kopitz M."/>
            <person name="Saunders E."/>
            <person name="Lapidus A."/>
            <person name="Lucas S."/>
            <person name="Glavina Del Rio T."/>
            <person name="Nolan M."/>
            <person name="Tice H."/>
            <person name="Copeland A."/>
            <person name="Cheng J.F."/>
            <person name="Chen F."/>
            <person name="Bruce D."/>
            <person name="Goodwin L."/>
            <person name="Pitluck S."/>
            <person name="Mavromatis K."/>
            <person name="Pati A."/>
            <person name="Mikhailova N."/>
            <person name="Chen A."/>
            <person name="Palaniappan K."/>
            <person name="Land M."/>
            <person name="Hauser L."/>
            <person name="Chang Y.J."/>
            <person name="Jeffries C.D."/>
            <person name="Detter J.C."/>
            <person name="Brettin T."/>
            <person name="Rohde M."/>
            <person name="Goker M."/>
            <person name="Bristow J."/>
            <person name="Markowitz V."/>
            <person name="Eisen J.A."/>
            <person name="Hugenholtz P."/>
            <person name="Kyrpides N.C."/>
            <person name="Klenk H.P."/>
        </authorList>
    </citation>
    <scope>NUCLEOTIDE SEQUENCE [LARGE SCALE GENOMIC DNA]</scope>
    <source>
        <strain evidence="8">DSM 14365 / CIP 107738 / JCM 11303 / AJ 13395 / SMP-2</strain>
    </source>
</reference>
<keyword evidence="8" id="KW-1185">Reference proteome</keyword>
<organism evidence="7 8">
    <name type="scientific">Haliangium ochraceum (strain DSM 14365 / JCM 11303 / SMP-2)</name>
    <dbReference type="NCBI Taxonomy" id="502025"/>
    <lineage>
        <taxon>Bacteria</taxon>
        <taxon>Pseudomonadati</taxon>
        <taxon>Myxococcota</taxon>
        <taxon>Polyangia</taxon>
        <taxon>Haliangiales</taxon>
        <taxon>Kofleriaceae</taxon>
        <taxon>Haliangium</taxon>
    </lineage>
</organism>
<dbReference type="eggNOG" id="COG1005">
    <property type="taxonomic scope" value="Bacteria"/>
</dbReference>
<dbReference type="HAMAP" id="MF_01350">
    <property type="entry name" value="NDH1_NuoH"/>
    <property type="match status" value="1"/>
</dbReference>
<dbReference type="KEGG" id="hoh:Hoch_4516"/>
<dbReference type="InterPro" id="IPR001694">
    <property type="entry name" value="NADH_UbQ_OxRdtase_su1/FPO"/>
</dbReference>
<keyword evidence="5 6" id="KW-0520">NAD</keyword>
<evidence type="ECO:0000256" key="1">
    <source>
        <dbReference type="ARBA" id="ARBA00004141"/>
    </source>
</evidence>
<keyword evidence="5" id="KW-0997">Cell inner membrane</keyword>
<comment type="similarity">
    <text evidence="5 6">Belongs to the complex I subunit 1 family.</text>
</comment>
<feature type="transmembrane region" description="Helical" evidence="5">
    <location>
        <begin position="267"/>
        <end position="287"/>
    </location>
</feature>
<keyword evidence="3 5" id="KW-1133">Transmembrane helix</keyword>
<feature type="transmembrane region" description="Helical" evidence="5">
    <location>
        <begin position="354"/>
        <end position="372"/>
    </location>
</feature>
<evidence type="ECO:0000256" key="4">
    <source>
        <dbReference type="ARBA" id="ARBA00023136"/>
    </source>
</evidence>
<dbReference type="STRING" id="502025.Hoch_4516"/>